<organism evidence="1 2">
    <name type="scientific">Candidatus Xenohaliotis californiensis</name>
    <dbReference type="NCBI Taxonomy" id="84677"/>
    <lineage>
        <taxon>Bacteria</taxon>
        <taxon>Pseudomonadati</taxon>
        <taxon>Pseudomonadota</taxon>
        <taxon>Alphaproteobacteria</taxon>
        <taxon>Rickettsiales</taxon>
        <taxon>Anaplasmataceae</taxon>
        <taxon>Candidatus Xenohaliotis</taxon>
    </lineage>
</organism>
<dbReference type="Proteomes" id="UP001314181">
    <property type="component" value="Unassembled WGS sequence"/>
</dbReference>
<evidence type="ECO:0000313" key="2">
    <source>
        <dbReference type="Proteomes" id="UP001314181"/>
    </source>
</evidence>
<dbReference type="EMBL" id="CAWVOK010000007">
    <property type="protein sequence ID" value="CAK8162477.1"/>
    <property type="molecule type" value="Genomic_DNA"/>
</dbReference>
<evidence type="ECO:0000313" key="1">
    <source>
        <dbReference type="EMBL" id="CAK8162477.1"/>
    </source>
</evidence>
<comment type="caution">
    <text evidence="1">The sequence shown here is derived from an EMBL/GenBank/DDBJ whole genome shotgun (WGS) entry which is preliminary data.</text>
</comment>
<keyword evidence="2" id="KW-1185">Reference proteome</keyword>
<evidence type="ECO:0008006" key="3">
    <source>
        <dbReference type="Google" id="ProtNLM"/>
    </source>
</evidence>
<protein>
    <recommendedName>
        <fullName evidence="3">Tyrosine specific protein phosphatases domain-containing protein</fullName>
    </recommendedName>
</protein>
<sequence>MPLKDSYINGTAHEAPLSEDYSMKHSIRRLKKVLDSDKISDSDAKQILSAKASRSMASYKAVHSAVDKLRAKYWYNFTAKELEQMGYKSNTELERRYQDLAKQTVFEMSKKHTADNYALIRQANKEDKTKIRLVPNACKAMENPFSFHYKFNLLSKFMAKPFKKILRPFLRKINKYKNYNSVVSACNKKNAFIFSSGKYKGMTAPAFQLQISPREKPIRTLLSAAPIYHLKQHVGTLHKGLAYNDAMQIWKSGFVDNDIYELVAKMESISQRPNREWHPLALHLMEEKGFVAQEHISLDDFMGCVSAIQRNYKKEKSASQRSKQPRLYQYIHSSMDMNVNDIKEKLAAIFTAIQNNTEIPKQDQGTAKIIKQYVGKKLGKKIAIPKDMLRSEDFQEFLAFKKNVSRLIGDVYSANPSIQEPAEEVIQNVWLNMMLEKTSEDKQEQRVQKIAQLELKKNKKMYHIVYRILAPVYKQIAATAKESEYCKACWAVKAKNQALVELLNNPQENTSALKNAMHKWLKNEQPNSESVARFAMEVEKTWCAIAENKQASEMDADIVTALNGIIEDYTGTDKLPELEVLTENSIKNTECYYDTLYKAGIYKDKKILDIRKPSLAAEMLREWNNAVDNKKSFITWIGNQRKESAREISKMSLSSRYSNNHPNEQWARMLYEAGAQYKKIFQINFWDKDFVQALNSSYPIVFYDEKKDTVVYFYPKEEENDKIMHISTDSNNAITTKVAQILKDPENTIDNQAVGIKNFTIKEVKMSSDGTKQTIESEKDLSFAFYVKYPDYQQYDFSPESMSPLLDWVNNVVLPDVDKLGHQNVLTVSNCHAGVNRSQCALTLLDSIYRQKLMFNELRQNKEIGSVDELTLAKMFNNICQENSAKDLLALITQITAQGNGMQYSQYRNTANALTMQTQDNIVNAVKSRLKTAVLSPKELTSHELFHDVGMDINIEHSQHNQEKRRG</sequence>
<gene>
    <name evidence="1" type="ORF">CAXC1_160007</name>
</gene>
<reference evidence="1 2" key="1">
    <citation type="submission" date="2024-01" db="EMBL/GenBank/DDBJ databases">
        <authorList>
            <person name="Kunselman E."/>
        </authorList>
    </citation>
    <scope>NUCLEOTIDE SEQUENCE [LARGE SCALE GENOMIC DNA]</scope>
    <source>
        <strain evidence="1">2 abalone samples</strain>
    </source>
</reference>
<proteinExistence type="predicted"/>
<accession>A0ABM9N7A8</accession>
<dbReference type="RefSeq" id="WP_338363544.1">
    <property type="nucleotide sequence ID" value="NZ_CAWVOK010000007.1"/>
</dbReference>
<name>A0ABM9N7A8_9RICK</name>